<sequence>MIFLRSPSSLFRCKRKKAKKLSFPTKMDEIVATAQIPGLYYGFYTDEEVRRSRTKHSKTSKKK</sequence>
<dbReference type="AlphaFoldDB" id="A0A087GGV9"/>
<dbReference type="Proteomes" id="UP000029120">
    <property type="component" value="Chromosome 7"/>
</dbReference>
<protein>
    <submittedName>
        <fullName evidence="1">Uncharacterized protein</fullName>
    </submittedName>
</protein>
<evidence type="ECO:0000313" key="2">
    <source>
        <dbReference type="Proteomes" id="UP000029120"/>
    </source>
</evidence>
<gene>
    <name evidence="1" type="ordered locus">AALP_Aa7g090500</name>
</gene>
<proteinExistence type="predicted"/>
<evidence type="ECO:0000313" key="1">
    <source>
        <dbReference type="EMBL" id="KFK29111.1"/>
    </source>
</evidence>
<organism evidence="1 2">
    <name type="scientific">Arabis alpina</name>
    <name type="common">Alpine rock-cress</name>
    <dbReference type="NCBI Taxonomy" id="50452"/>
    <lineage>
        <taxon>Eukaryota</taxon>
        <taxon>Viridiplantae</taxon>
        <taxon>Streptophyta</taxon>
        <taxon>Embryophyta</taxon>
        <taxon>Tracheophyta</taxon>
        <taxon>Spermatophyta</taxon>
        <taxon>Magnoliopsida</taxon>
        <taxon>eudicotyledons</taxon>
        <taxon>Gunneridae</taxon>
        <taxon>Pentapetalae</taxon>
        <taxon>rosids</taxon>
        <taxon>malvids</taxon>
        <taxon>Brassicales</taxon>
        <taxon>Brassicaceae</taxon>
        <taxon>Arabideae</taxon>
        <taxon>Arabis</taxon>
    </lineage>
</organism>
<dbReference type="EMBL" id="CM002875">
    <property type="protein sequence ID" value="KFK29111.1"/>
    <property type="molecule type" value="Genomic_DNA"/>
</dbReference>
<accession>A0A087GGV9</accession>
<keyword evidence="2" id="KW-1185">Reference proteome</keyword>
<name>A0A087GGV9_ARAAL</name>
<reference evidence="2" key="1">
    <citation type="journal article" date="2015" name="Nat. Plants">
        <title>Genome expansion of Arabis alpina linked with retrotransposition and reduced symmetric DNA methylation.</title>
        <authorList>
            <person name="Willing E.M."/>
            <person name="Rawat V."/>
            <person name="Mandakova T."/>
            <person name="Maumus F."/>
            <person name="James G.V."/>
            <person name="Nordstroem K.J."/>
            <person name="Becker C."/>
            <person name="Warthmann N."/>
            <person name="Chica C."/>
            <person name="Szarzynska B."/>
            <person name="Zytnicki M."/>
            <person name="Albani M.C."/>
            <person name="Kiefer C."/>
            <person name="Bergonzi S."/>
            <person name="Castaings L."/>
            <person name="Mateos J.L."/>
            <person name="Berns M.C."/>
            <person name="Bujdoso N."/>
            <person name="Piofczyk T."/>
            <person name="de Lorenzo L."/>
            <person name="Barrero-Sicilia C."/>
            <person name="Mateos I."/>
            <person name="Piednoel M."/>
            <person name="Hagmann J."/>
            <person name="Chen-Min-Tao R."/>
            <person name="Iglesias-Fernandez R."/>
            <person name="Schuster S.C."/>
            <person name="Alonso-Blanco C."/>
            <person name="Roudier F."/>
            <person name="Carbonero P."/>
            <person name="Paz-Ares J."/>
            <person name="Davis S.J."/>
            <person name="Pecinka A."/>
            <person name="Quesneville H."/>
            <person name="Colot V."/>
            <person name="Lysak M.A."/>
            <person name="Weigel D."/>
            <person name="Coupland G."/>
            <person name="Schneeberger K."/>
        </authorList>
    </citation>
    <scope>NUCLEOTIDE SEQUENCE [LARGE SCALE GENOMIC DNA]</scope>
    <source>
        <strain evidence="2">cv. Pajares</strain>
    </source>
</reference>
<dbReference type="Gramene" id="KFK29111">
    <property type="protein sequence ID" value="KFK29111"/>
    <property type="gene ID" value="AALP_AA7G090500"/>
</dbReference>